<protein>
    <submittedName>
        <fullName evidence="1">DUF3046 domain-containing protein</fullName>
    </submittedName>
</protein>
<reference evidence="1 2" key="1">
    <citation type="submission" date="2018-02" db="EMBL/GenBank/DDBJ databases">
        <title>Corynebacterium alimpuense sp. nov., a marine obligate actinomycete isolated from sediments of Valparaiso bay, Chile.</title>
        <authorList>
            <person name="Claverias F."/>
            <person name="Gonzales-Siles L."/>
            <person name="Salva-Serra F."/>
            <person name="Inganaes E."/>
            <person name="Molin K."/>
            <person name="Cumsille A."/>
            <person name="Undabarrena A."/>
            <person name="Couve E."/>
            <person name="Moore E.R.B."/>
            <person name="Gomila M."/>
            <person name="Camara B."/>
        </authorList>
    </citation>
    <scope>NUCLEOTIDE SEQUENCE [LARGE SCALE GENOMIC DNA]</scope>
    <source>
        <strain evidence="1 2">CCUG 69366</strain>
    </source>
</reference>
<dbReference type="RefSeq" id="WP_123047392.1">
    <property type="nucleotide sequence ID" value="NZ_PTJO01000003.1"/>
</dbReference>
<dbReference type="AlphaFoldDB" id="A0A3M8K986"/>
<name>A0A3M8K986_9CORY</name>
<evidence type="ECO:0000313" key="1">
    <source>
        <dbReference type="EMBL" id="RNE49345.1"/>
    </source>
</evidence>
<dbReference type="Pfam" id="PF11248">
    <property type="entry name" value="DUF3046"/>
    <property type="match status" value="1"/>
</dbReference>
<organism evidence="1 2">
    <name type="scientific">Corynebacterium alimapuense</name>
    <dbReference type="NCBI Taxonomy" id="1576874"/>
    <lineage>
        <taxon>Bacteria</taxon>
        <taxon>Bacillati</taxon>
        <taxon>Actinomycetota</taxon>
        <taxon>Actinomycetes</taxon>
        <taxon>Mycobacteriales</taxon>
        <taxon>Corynebacteriaceae</taxon>
        <taxon>Corynebacterium</taxon>
    </lineage>
</organism>
<dbReference type="InterPro" id="IPR021408">
    <property type="entry name" value="DUF3046"/>
</dbReference>
<comment type="caution">
    <text evidence="1">The sequence shown here is derived from an EMBL/GenBank/DDBJ whole genome shotgun (WGS) entry which is preliminary data.</text>
</comment>
<proteinExistence type="predicted"/>
<dbReference type="EMBL" id="PTJO01000003">
    <property type="protein sequence ID" value="RNE49345.1"/>
    <property type="molecule type" value="Genomic_DNA"/>
</dbReference>
<dbReference type="Proteomes" id="UP000266975">
    <property type="component" value="Unassembled WGS sequence"/>
</dbReference>
<accession>A0A3M8K986</accession>
<dbReference type="OrthoDB" id="3215033at2"/>
<gene>
    <name evidence="1" type="ORF">C5L39_02985</name>
</gene>
<sequence length="73" mass="8332">MRLTEFHQLINDEFGPLQAGWIVHSHVLATFGRTGEQLIEQGEDLRAVWLGLCDDFQIPESRRLGRDDPPFGV</sequence>
<keyword evidence="2" id="KW-1185">Reference proteome</keyword>
<evidence type="ECO:0000313" key="2">
    <source>
        <dbReference type="Proteomes" id="UP000266975"/>
    </source>
</evidence>